<dbReference type="GO" id="GO:0004519">
    <property type="term" value="F:endonuclease activity"/>
    <property type="evidence" value="ECO:0007669"/>
    <property type="project" value="UniProtKB-KW"/>
</dbReference>
<organism evidence="7">
    <name type="scientific">hydrothermal vent metagenome</name>
    <dbReference type="NCBI Taxonomy" id="652676"/>
    <lineage>
        <taxon>unclassified sequences</taxon>
        <taxon>metagenomes</taxon>
        <taxon>ecological metagenomes</taxon>
    </lineage>
</organism>
<accession>A0A1W1BWI7</accession>
<dbReference type="PANTHER" id="PTHR38039">
    <property type="entry name" value="TOXIN YOEB"/>
    <property type="match status" value="1"/>
</dbReference>
<dbReference type="NCBIfam" id="TIGR02116">
    <property type="entry name" value="toxin_Txe_YoeB"/>
    <property type="match status" value="1"/>
</dbReference>
<keyword evidence="4" id="KW-0255">Endonuclease</keyword>
<proteinExistence type="inferred from homology"/>
<dbReference type="Gene3D" id="3.30.2310.20">
    <property type="entry name" value="RelE-like"/>
    <property type="match status" value="1"/>
</dbReference>
<comment type="similarity">
    <text evidence="1">Belongs to the YoeB family.</text>
</comment>
<dbReference type="Pfam" id="PF06769">
    <property type="entry name" value="YoeB_toxin"/>
    <property type="match status" value="1"/>
</dbReference>
<dbReference type="GO" id="GO:0006401">
    <property type="term" value="P:RNA catabolic process"/>
    <property type="evidence" value="ECO:0007669"/>
    <property type="project" value="InterPro"/>
</dbReference>
<dbReference type="GO" id="GO:0045892">
    <property type="term" value="P:negative regulation of DNA-templated transcription"/>
    <property type="evidence" value="ECO:0007669"/>
    <property type="project" value="TreeGrafter"/>
</dbReference>
<protein>
    <recommendedName>
        <fullName evidence="6">Putative mRNA interferase YoeB</fullName>
    </recommendedName>
</protein>
<dbReference type="SUPFAM" id="SSF143011">
    <property type="entry name" value="RelE-like"/>
    <property type="match status" value="1"/>
</dbReference>
<sequence>MNLLFTDEAWEDYCYWQSHDKKLLKKINALLKEIKRSPCEGTGKPEALKHELQGCWSRRINQEHRLVYEVFDTQINVLACRYHYGS</sequence>
<evidence type="ECO:0000256" key="4">
    <source>
        <dbReference type="ARBA" id="ARBA00022759"/>
    </source>
</evidence>
<dbReference type="InterPro" id="IPR035093">
    <property type="entry name" value="RelE/ParE_toxin_dom_sf"/>
</dbReference>
<evidence type="ECO:0000313" key="7">
    <source>
        <dbReference type="EMBL" id="SFV57978.1"/>
    </source>
</evidence>
<keyword evidence="5" id="KW-0378">Hydrolase</keyword>
<evidence type="ECO:0000256" key="6">
    <source>
        <dbReference type="ARBA" id="ARBA00030388"/>
    </source>
</evidence>
<name>A0A1W1BWI7_9ZZZZ</name>
<dbReference type="InterPro" id="IPR009614">
    <property type="entry name" value="YoeB_toxin"/>
</dbReference>
<reference evidence="7" key="1">
    <citation type="submission" date="2016-10" db="EMBL/GenBank/DDBJ databases">
        <authorList>
            <person name="de Groot N.N."/>
        </authorList>
    </citation>
    <scope>NUCLEOTIDE SEQUENCE</scope>
</reference>
<dbReference type="PANTHER" id="PTHR38039:SF1">
    <property type="entry name" value="TOXIN YOEB"/>
    <property type="match status" value="1"/>
</dbReference>
<gene>
    <name evidence="7" type="ORF">MNB_SV-10-1382</name>
</gene>
<evidence type="ECO:0000256" key="2">
    <source>
        <dbReference type="ARBA" id="ARBA00022649"/>
    </source>
</evidence>
<evidence type="ECO:0000256" key="3">
    <source>
        <dbReference type="ARBA" id="ARBA00022722"/>
    </source>
</evidence>
<keyword evidence="3" id="KW-0540">Nuclease</keyword>
<evidence type="ECO:0000256" key="5">
    <source>
        <dbReference type="ARBA" id="ARBA00022801"/>
    </source>
</evidence>
<dbReference type="EMBL" id="FPHL01000016">
    <property type="protein sequence ID" value="SFV57978.1"/>
    <property type="molecule type" value="Genomic_DNA"/>
</dbReference>
<keyword evidence="2" id="KW-1277">Toxin-antitoxin system</keyword>
<dbReference type="GO" id="GO:0016787">
    <property type="term" value="F:hydrolase activity"/>
    <property type="evidence" value="ECO:0007669"/>
    <property type="project" value="UniProtKB-KW"/>
</dbReference>
<dbReference type="AlphaFoldDB" id="A0A1W1BWI7"/>
<evidence type="ECO:0000256" key="1">
    <source>
        <dbReference type="ARBA" id="ARBA00008172"/>
    </source>
</evidence>